<keyword evidence="3" id="KW-0597">Phosphoprotein</keyword>
<dbReference type="AlphaFoldDB" id="A0A6G0YUF8"/>
<feature type="compositionally biased region" description="Polar residues" evidence="4">
    <location>
        <begin position="505"/>
        <end position="526"/>
    </location>
</feature>
<dbReference type="Proteomes" id="UP000478052">
    <property type="component" value="Unassembled WGS sequence"/>
</dbReference>
<feature type="compositionally biased region" description="Basic and acidic residues" evidence="4">
    <location>
        <begin position="190"/>
        <end position="206"/>
    </location>
</feature>
<evidence type="ECO:0000256" key="2">
    <source>
        <dbReference type="ARBA" id="ARBA00022490"/>
    </source>
</evidence>
<protein>
    <submittedName>
        <fullName evidence="5">Protein lingerer isoform X2</fullName>
    </submittedName>
</protein>
<dbReference type="InterPro" id="IPR051833">
    <property type="entry name" value="TC-DDR_regulator"/>
</dbReference>
<feature type="compositionally biased region" description="Polar residues" evidence="4">
    <location>
        <begin position="693"/>
        <end position="720"/>
    </location>
</feature>
<dbReference type="GO" id="GO:0005737">
    <property type="term" value="C:cytoplasm"/>
    <property type="evidence" value="ECO:0007669"/>
    <property type="project" value="UniProtKB-SubCell"/>
</dbReference>
<feature type="compositionally biased region" description="Polar residues" evidence="4">
    <location>
        <begin position="147"/>
        <end position="161"/>
    </location>
</feature>
<feature type="compositionally biased region" description="Low complexity" evidence="4">
    <location>
        <begin position="13"/>
        <end position="28"/>
    </location>
</feature>
<evidence type="ECO:0000256" key="3">
    <source>
        <dbReference type="ARBA" id="ARBA00022553"/>
    </source>
</evidence>
<evidence type="ECO:0000256" key="4">
    <source>
        <dbReference type="SAM" id="MobiDB-lite"/>
    </source>
</evidence>
<evidence type="ECO:0000313" key="5">
    <source>
        <dbReference type="EMBL" id="KAF0761430.1"/>
    </source>
</evidence>
<dbReference type="InterPro" id="IPR022166">
    <property type="entry name" value="UBAP2/Lig"/>
</dbReference>
<dbReference type="GO" id="GO:0005634">
    <property type="term" value="C:nucleus"/>
    <property type="evidence" value="ECO:0007669"/>
    <property type="project" value="TreeGrafter"/>
</dbReference>
<dbReference type="PANTHER" id="PTHR16308:SF13">
    <property type="entry name" value="PROTEIN LINGERER"/>
    <property type="match status" value="1"/>
</dbReference>
<feature type="compositionally biased region" description="Basic and acidic residues" evidence="4">
    <location>
        <begin position="124"/>
        <end position="136"/>
    </location>
</feature>
<dbReference type="InterPro" id="IPR009060">
    <property type="entry name" value="UBA-like_sf"/>
</dbReference>
<reference evidence="5 6" key="1">
    <citation type="submission" date="2019-08" db="EMBL/GenBank/DDBJ databases">
        <title>Whole genome of Aphis craccivora.</title>
        <authorList>
            <person name="Voronova N.V."/>
            <person name="Shulinski R.S."/>
            <person name="Bandarenka Y.V."/>
            <person name="Zhorov D.G."/>
            <person name="Warner D."/>
        </authorList>
    </citation>
    <scope>NUCLEOTIDE SEQUENCE [LARGE SCALE GENOMIC DNA]</scope>
    <source>
        <strain evidence="5">180601</strain>
        <tissue evidence="5">Whole Body</tissue>
    </source>
</reference>
<feature type="region of interest" description="Disordered" evidence="4">
    <location>
        <begin position="1"/>
        <end position="47"/>
    </location>
</feature>
<sequence length="1113" mass="119697">MSSVKGVVNRNAKTSGKNSTTNTTSQNADTKDAVPNKTHEKEKLQPTAEQLRIAKIIDLKPDEEINSKIKQVMQITQKTEDEIVIALHDNALDIALTIEALLEGPQESWSTTGKKKKNRASSVNKKEKDDVMKNGEADGGDAEWDETITQAASTTAQNNGGFSERRGRGRGGRGGFTNRPRPTEGGQRFGESRRERENKENEKNLTEDGASGENRNFRSDSRGSRRGMNGPRYNGRSRGTRMFQNSERGNSGPSGGNNSGFSQPIDTWYNPTAKESKKENWGTFPSPEDWDNEEYTGSLADTKVFTPSGGTESTANNEVEVPKPNENAYLEVEDWNDAVQAPNQQTAAANNAASEKLAASIANSKTLTPEQSQYLSSLTQESQQKKVVTLPPATTTYNSHPPVEFVSSPFEENSIGPGKKPTLRARIPPPSKIPLSAVEMPPDDSSVNINFLDVSFGAVDLSGDVPQLCDPSQDQNSLPPVVKYDESVAQKVDSVLTQTEYSTISNQASVQTQRSPQVNQAPQPSTKIGPPPGVPPPADYLTKQNATVANPYQNINTGQPTSIYNSVYSNNPQGLSSHTSLYGTTASNIGVNSTNPHIPQLSQSNHSILNANYPQTAAQPQFPSYSYPNPHSYQASGISYPPIVSAANLASMYTPSTYSNYIHQNLHQTGNTNLSKSTVSLTSTTNSTKESLYDQTQPSNNSLTSSASNPNGNNISGTTSSIGLAQSTLLTSKTTTPTTNKSGVLSGMPPGVAPLVGAQYILSQQGIPGYYHQSHPVMYSEEHLQMVQSRLPHHMTNFYSPDPMYPNVSSSLTGRETAGTGISNVAGYSSLTDSRYARTDNNASPVSSTLSQQGMQALRNEATPMWTIWPPSHSLILNWSGTLAHQQTLLNPPITPSYTYYYGQSVIPANPFQYGTMYPMAPAASATSHGTGATNTMSGYSKTAAAPAGYNNVYETLGSSSVTGSSNDYGSSSKVGVSGQQTSQAQGKTNSSDLAAMYSSKSTLNKPYDKQQQSFQSPPPFSVTLNNGGVGGHHSAGSYAPVFISPLPPGNPQPHHIAPLHHQIDMRVSNRQGQELSNGTSNMSRNQPVNPTASKVNVKQNYSQGATPYWNSN</sequence>
<evidence type="ECO:0000313" key="6">
    <source>
        <dbReference type="Proteomes" id="UP000478052"/>
    </source>
</evidence>
<dbReference type="PANTHER" id="PTHR16308">
    <property type="entry name" value="UBIQUITIN ASSOCIATED PROTEIN 2-LIKE/LINGERER"/>
    <property type="match status" value="1"/>
</dbReference>
<comment type="caution">
    <text evidence="5">The sequence shown here is derived from an EMBL/GenBank/DDBJ whole genome shotgun (WGS) entry which is preliminary data.</text>
</comment>
<organism evidence="5 6">
    <name type="scientific">Aphis craccivora</name>
    <name type="common">Cowpea aphid</name>
    <dbReference type="NCBI Taxonomy" id="307492"/>
    <lineage>
        <taxon>Eukaryota</taxon>
        <taxon>Metazoa</taxon>
        <taxon>Ecdysozoa</taxon>
        <taxon>Arthropoda</taxon>
        <taxon>Hexapoda</taxon>
        <taxon>Insecta</taxon>
        <taxon>Pterygota</taxon>
        <taxon>Neoptera</taxon>
        <taxon>Paraneoptera</taxon>
        <taxon>Hemiptera</taxon>
        <taxon>Sternorrhyncha</taxon>
        <taxon>Aphidomorpha</taxon>
        <taxon>Aphidoidea</taxon>
        <taxon>Aphididae</taxon>
        <taxon>Aphidini</taxon>
        <taxon>Aphis</taxon>
        <taxon>Aphis</taxon>
    </lineage>
</organism>
<dbReference type="SUPFAM" id="SSF46934">
    <property type="entry name" value="UBA-like"/>
    <property type="match status" value="1"/>
</dbReference>
<feature type="compositionally biased region" description="Pro residues" evidence="4">
    <location>
        <begin position="529"/>
        <end position="538"/>
    </location>
</feature>
<feature type="region of interest" description="Disordered" evidence="4">
    <location>
        <begin position="1072"/>
        <end position="1113"/>
    </location>
</feature>
<feature type="compositionally biased region" description="Low complexity" evidence="4">
    <location>
        <begin position="671"/>
        <end position="689"/>
    </location>
</feature>
<feature type="compositionally biased region" description="Low complexity" evidence="4">
    <location>
        <begin position="970"/>
        <end position="984"/>
    </location>
</feature>
<accession>A0A6G0YUF8</accession>
<dbReference type="Gene3D" id="1.10.8.10">
    <property type="entry name" value="DNA helicase RuvA subunit, C-terminal domain"/>
    <property type="match status" value="1"/>
</dbReference>
<feature type="compositionally biased region" description="Basic and acidic residues" evidence="4">
    <location>
        <begin position="29"/>
        <end position="44"/>
    </location>
</feature>
<feature type="region of interest" description="Disordered" evidence="4">
    <location>
        <begin position="671"/>
        <end position="720"/>
    </location>
</feature>
<dbReference type="EMBL" id="VUJU01002393">
    <property type="protein sequence ID" value="KAF0761430.1"/>
    <property type="molecule type" value="Genomic_DNA"/>
</dbReference>
<proteinExistence type="predicted"/>
<dbReference type="Pfam" id="PF12478">
    <property type="entry name" value="UBAP2-Lig"/>
    <property type="match status" value="1"/>
</dbReference>
<keyword evidence="2" id="KW-0963">Cytoplasm</keyword>
<feature type="region of interest" description="Disordered" evidence="4">
    <location>
        <begin position="961"/>
        <end position="992"/>
    </location>
</feature>
<gene>
    <name evidence="5" type="ORF">FWK35_00007604</name>
</gene>
<feature type="region of interest" description="Disordered" evidence="4">
    <location>
        <begin position="505"/>
        <end position="541"/>
    </location>
</feature>
<feature type="region of interest" description="Disordered" evidence="4">
    <location>
        <begin position="107"/>
        <end position="323"/>
    </location>
</feature>
<comment type="subcellular location">
    <subcellularLocation>
        <location evidence="1">Cytoplasm</location>
    </subcellularLocation>
</comment>
<keyword evidence="6" id="KW-1185">Reference proteome</keyword>
<dbReference type="OrthoDB" id="5918007at2759"/>
<evidence type="ECO:0000256" key="1">
    <source>
        <dbReference type="ARBA" id="ARBA00004496"/>
    </source>
</evidence>
<dbReference type="CDD" id="cd14277">
    <property type="entry name" value="UBA_UBP2_like"/>
    <property type="match status" value="1"/>
</dbReference>
<name>A0A6G0YUF8_APHCR</name>